<evidence type="ECO:0000259" key="3">
    <source>
        <dbReference type="Pfam" id="PF07992"/>
    </source>
</evidence>
<dbReference type="Gene3D" id="3.50.50.60">
    <property type="entry name" value="FAD/NAD(P)-binding domain"/>
    <property type="match status" value="2"/>
</dbReference>
<dbReference type="PRINTS" id="PR00368">
    <property type="entry name" value="FADPNR"/>
</dbReference>
<comment type="caution">
    <text evidence="4">The sequence shown here is derived from an EMBL/GenBank/DDBJ whole genome shotgun (WGS) entry which is preliminary data.</text>
</comment>
<evidence type="ECO:0000313" key="5">
    <source>
        <dbReference type="Proteomes" id="UP000460287"/>
    </source>
</evidence>
<evidence type="ECO:0000256" key="1">
    <source>
        <dbReference type="ARBA" id="ARBA00022630"/>
    </source>
</evidence>
<organism evidence="4 5">
    <name type="scientific">Inconstantimicrobium porci</name>
    <dbReference type="NCBI Taxonomy" id="2652291"/>
    <lineage>
        <taxon>Bacteria</taxon>
        <taxon>Bacillati</taxon>
        <taxon>Bacillota</taxon>
        <taxon>Clostridia</taxon>
        <taxon>Eubacteriales</taxon>
        <taxon>Clostridiaceae</taxon>
        <taxon>Inconstantimicrobium</taxon>
    </lineage>
</organism>
<dbReference type="InterPro" id="IPR050097">
    <property type="entry name" value="Ferredoxin-NADP_redctase_2"/>
</dbReference>
<keyword evidence="5" id="KW-1185">Reference proteome</keyword>
<reference evidence="4 5" key="1">
    <citation type="submission" date="2019-08" db="EMBL/GenBank/DDBJ databases">
        <title>In-depth cultivation of the pig gut microbiome towards novel bacterial diversity and tailored functional studies.</title>
        <authorList>
            <person name="Wylensek D."/>
            <person name="Hitch T.C.A."/>
            <person name="Clavel T."/>
        </authorList>
    </citation>
    <scope>NUCLEOTIDE SEQUENCE [LARGE SCALE GENOMIC DNA]</scope>
    <source>
        <strain evidence="4 5">WCA-383-APC-5B</strain>
    </source>
</reference>
<keyword evidence="1" id="KW-0285">Flavoprotein</keyword>
<protein>
    <submittedName>
        <fullName evidence="4">NAD(P)/FAD-dependent oxidoreductase</fullName>
    </submittedName>
</protein>
<dbReference type="Pfam" id="PF07992">
    <property type="entry name" value="Pyr_redox_2"/>
    <property type="match status" value="2"/>
</dbReference>
<dbReference type="EMBL" id="VULX01000014">
    <property type="protein sequence ID" value="MSR91727.1"/>
    <property type="molecule type" value="Genomic_DNA"/>
</dbReference>
<dbReference type="AlphaFoldDB" id="A0A7X2T1L2"/>
<dbReference type="Proteomes" id="UP000460287">
    <property type="component" value="Unassembled WGS sequence"/>
</dbReference>
<evidence type="ECO:0000313" key="4">
    <source>
        <dbReference type="EMBL" id="MSR91727.1"/>
    </source>
</evidence>
<evidence type="ECO:0000256" key="2">
    <source>
        <dbReference type="ARBA" id="ARBA00023002"/>
    </source>
</evidence>
<gene>
    <name evidence="4" type="ORF">FYJ33_10025</name>
</gene>
<dbReference type="InterPro" id="IPR023753">
    <property type="entry name" value="FAD/NAD-binding_dom"/>
</dbReference>
<sequence>MVQRYDIAIVGSGPAGLSASLNACVRKKKFIIFGNKNYSDKLIKAVKINNYLGLSGKSGVEFKNEIDKQLSLMNIVVTEEKVNTVFAMGSYFIIVSDKGTYEAKTVILATGISFEGAIDGEKEHLGRGVSYCVTCDAQLCKNKVSTIISYSSKYETEAEFLLGISSEVFYVPVYKADVKVNSKIHVIKDKVISIEGGYKAAKVQLKNESIKTDYVFILRDRISPIQLVPGLKMNENHIAVDRLMQTNIKGCFAAGDAVGKPYQYIKAAGEGNIAALSAIEYLQSLK</sequence>
<name>A0A7X2T1L2_9CLOT</name>
<dbReference type="GO" id="GO:0016491">
    <property type="term" value="F:oxidoreductase activity"/>
    <property type="evidence" value="ECO:0007669"/>
    <property type="project" value="UniProtKB-KW"/>
</dbReference>
<dbReference type="RefSeq" id="WP_154531620.1">
    <property type="nucleotide sequence ID" value="NZ_VULX01000014.1"/>
</dbReference>
<proteinExistence type="predicted"/>
<feature type="domain" description="FAD/NAD(P)-binding" evidence="3">
    <location>
        <begin position="5"/>
        <end position="137"/>
    </location>
</feature>
<dbReference type="PRINTS" id="PR00469">
    <property type="entry name" value="PNDRDTASEII"/>
</dbReference>
<feature type="domain" description="FAD/NAD(P)-binding" evidence="3">
    <location>
        <begin position="183"/>
        <end position="271"/>
    </location>
</feature>
<dbReference type="PANTHER" id="PTHR48105">
    <property type="entry name" value="THIOREDOXIN REDUCTASE 1-RELATED-RELATED"/>
    <property type="match status" value="1"/>
</dbReference>
<dbReference type="SUPFAM" id="SSF51905">
    <property type="entry name" value="FAD/NAD(P)-binding domain"/>
    <property type="match status" value="1"/>
</dbReference>
<keyword evidence="2" id="KW-0560">Oxidoreductase</keyword>
<accession>A0A7X2T1L2</accession>
<dbReference type="InterPro" id="IPR036188">
    <property type="entry name" value="FAD/NAD-bd_sf"/>
</dbReference>